<dbReference type="Gene3D" id="3.30.420.40">
    <property type="match status" value="2"/>
</dbReference>
<accession>A0A3A9YUM9</accession>
<dbReference type="InterPro" id="IPR036388">
    <property type="entry name" value="WH-like_DNA-bd_sf"/>
</dbReference>
<dbReference type="OrthoDB" id="3534172at2"/>
<feature type="domain" description="HTH marR-type" evidence="2">
    <location>
        <begin position="17"/>
        <end position="62"/>
    </location>
</feature>
<dbReference type="Pfam" id="PF00480">
    <property type="entry name" value="ROK"/>
    <property type="match status" value="1"/>
</dbReference>
<comment type="caution">
    <text evidence="3">The sequence shown here is derived from an EMBL/GenBank/DDBJ whole genome shotgun (WGS) entry which is preliminary data.</text>
</comment>
<dbReference type="EMBL" id="RBAL01000015">
    <property type="protein sequence ID" value="RKN38937.1"/>
    <property type="molecule type" value="Genomic_DNA"/>
</dbReference>
<dbReference type="Pfam" id="PF12802">
    <property type="entry name" value="MarR_2"/>
    <property type="match status" value="1"/>
</dbReference>
<gene>
    <name evidence="3" type="ORF">D7294_22345</name>
</gene>
<name>A0A3A9YUM9_9ACTN</name>
<dbReference type="GO" id="GO:0003700">
    <property type="term" value="F:DNA-binding transcription factor activity"/>
    <property type="evidence" value="ECO:0007669"/>
    <property type="project" value="InterPro"/>
</dbReference>
<dbReference type="InterPro" id="IPR043129">
    <property type="entry name" value="ATPase_NBD"/>
</dbReference>
<protein>
    <submittedName>
        <fullName evidence="3">ROK family transcriptional regulator</fullName>
    </submittedName>
</protein>
<evidence type="ECO:0000313" key="4">
    <source>
        <dbReference type="Proteomes" id="UP000272474"/>
    </source>
</evidence>
<organism evidence="3 4">
    <name type="scientific">Streptomyces hoynatensis</name>
    <dbReference type="NCBI Taxonomy" id="1141874"/>
    <lineage>
        <taxon>Bacteria</taxon>
        <taxon>Bacillati</taxon>
        <taxon>Actinomycetota</taxon>
        <taxon>Actinomycetes</taxon>
        <taxon>Kitasatosporales</taxon>
        <taxon>Streptomycetaceae</taxon>
        <taxon>Streptomyces</taxon>
    </lineage>
</organism>
<dbReference type="InterPro" id="IPR000835">
    <property type="entry name" value="HTH_MarR-typ"/>
</dbReference>
<evidence type="ECO:0000259" key="2">
    <source>
        <dbReference type="Pfam" id="PF12802"/>
    </source>
</evidence>
<dbReference type="PANTHER" id="PTHR18964:SF149">
    <property type="entry name" value="BIFUNCTIONAL UDP-N-ACETYLGLUCOSAMINE 2-EPIMERASE_N-ACETYLMANNOSAMINE KINASE"/>
    <property type="match status" value="1"/>
</dbReference>
<reference evidence="3 4" key="1">
    <citation type="journal article" date="2014" name="Int. J. Syst. Evol. Microbiol.">
        <title>Streptomyces hoynatensis sp. nov., isolated from deep marine sediment.</title>
        <authorList>
            <person name="Veyisoglu A."/>
            <person name="Sahin N."/>
        </authorList>
    </citation>
    <scope>NUCLEOTIDE SEQUENCE [LARGE SCALE GENOMIC DNA]</scope>
    <source>
        <strain evidence="3 4">KCTC 29097</strain>
    </source>
</reference>
<dbReference type="SUPFAM" id="SSF46785">
    <property type="entry name" value="Winged helix' DNA-binding domain"/>
    <property type="match status" value="1"/>
</dbReference>
<comment type="similarity">
    <text evidence="1">Belongs to the ROK (NagC/XylR) family.</text>
</comment>
<dbReference type="Gene3D" id="1.10.10.10">
    <property type="entry name" value="Winged helix-like DNA-binding domain superfamily/Winged helix DNA-binding domain"/>
    <property type="match status" value="1"/>
</dbReference>
<dbReference type="SUPFAM" id="SSF53067">
    <property type="entry name" value="Actin-like ATPase domain"/>
    <property type="match status" value="1"/>
</dbReference>
<dbReference type="PANTHER" id="PTHR18964">
    <property type="entry name" value="ROK (REPRESSOR, ORF, KINASE) FAMILY"/>
    <property type="match status" value="1"/>
</dbReference>
<dbReference type="InterPro" id="IPR036390">
    <property type="entry name" value="WH_DNA-bd_sf"/>
</dbReference>
<dbReference type="RefSeq" id="WP_120682585.1">
    <property type="nucleotide sequence ID" value="NZ_RBAL01000015.1"/>
</dbReference>
<dbReference type="InterPro" id="IPR000600">
    <property type="entry name" value="ROK"/>
</dbReference>
<evidence type="ECO:0000256" key="1">
    <source>
        <dbReference type="ARBA" id="ARBA00006479"/>
    </source>
</evidence>
<proteinExistence type="inferred from homology"/>
<dbReference type="Proteomes" id="UP000272474">
    <property type="component" value="Unassembled WGS sequence"/>
</dbReference>
<dbReference type="AlphaFoldDB" id="A0A3A9YUM9"/>
<keyword evidence="4" id="KW-1185">Reference proteome</keyword>
<sequence>MREAKRQTVRDLRRANRAALLRELYFHGPLSRHELGQATGLSSGTVSNVTAGLLADGLLREAGSVESDGGRPRTLLQVDPGCGRLIGVDVGETRVRVELFDLTFAELARAEYALADEGHDVDLVVAHIRQGVADVLGEAHAAPGLLLGVGVGVPGIVARDPAGAGGAVVHGQTIGWDAVPLEALLRAAVELPPEVPFFVGNGARTFGQAEMWFGAGRGARDAVIALLGSGVGACIVTDGVPYGGAGSGAGEWGHTTLRVGGRRCRCGALGCLEAYVGAGALLERWAEAGGEVPAADQEVALAALLAAAEKEDPKAEALLGETAEYLGAGIADLVNLFNPERIVLGGWAGLLLGPRLLPAVRSAAGAYALRHPANRATIDLGRLGADAVTVGAATLPLADFLARGGASA</sequence>
<evidence type="ECO:0000313" key="3">
    <source>
        <dbReference type="EMBL" id="RKN38937.1"/>
    </source>
</evidence>